<feature type="region of interest" description="Disordered" evidence="1">
    <location>
        <begin position="250"/>
        <end position="274"/>
    </location>
</feature>
<dbReference type="EMBL" id="GEZM01017645">
    <property type="protein sequence ID" value="JAV90525.1"/>
    <property type="molecule type" value="Transcribed_RNA"/>
</dbReference>
<proteinExistence type="predicted"/>
<evidence type="ECO:0000313" key="3">
    <source>
        <dbReference type="EMBL" id="JAV90525.1"/>
    </source>
</evidence>
<name>A0A1Y1N1J4_PHOPY</name>
<feature type="chain" id="PRO_5012192096" evidence="2">
    <location>
        <begin position="20"/>
        <end position="274"/>
    </location>
</feature>
<reference evidence="3" key="1">
    <citation type="journal article" date="2016" name="Sci. Rep.">
        <title>Molecular characterization of firefly nuptial gifts: a multi-omics approach sheds light on postcopulatory sexual selection.</title>
        <authorList>
            <person name="Al-Wathiqui N."/>
            <person name="Fallon T.R."/>
            <person name="South A."/>
            <person name="Weng J.K."/>
            <person name="Lewis S.M."/>
        </authorList>
    </citation>
    <scope>NUCLEOTIDE SEQUENCE</scope>
</reference>
<feature type="signal peptide" evidence="2">
    <location>
        <begin position="1"/>
        <end position="19"/>
    </location>
</feature>
<protein>
    <submittedName>
        <fullName evidence="3">Uncharacterized protein</fullName>
    </submittedName>
</protein>
<organism evidence="3">
    <name type="scientific">Photinus pyralis</name>
    <name type="common">Common eastern firefly</name>
    <name type="synonym">Lampyris pyralis</name>
    <dbReference type="NCBI Taxonomy" id="7054"/>
    <lineage>
        <taxon>Eukaryota</taxon>
        <taxon>Metazoa</taxon>
        <taxon>Ecdysozoa</taxon>
        <taxon>Arthropoda</taxon>
        <taxon>Hexapoda</taxon>
        <taxon>Insecta</taxon>
        <taxon>Pterygota</taxon>
        <taxon>Neoptera</taxon>
        <taxon>Endopterygota</taxon>
        <taxon>Coleoptera</taxon>
        <taxon>Polyphaga</taxon>
        <taxon>Elateriformia</taxon>
        <taxon>Elateroidea</taxon>
        <taxon>Lampyridae</taxon>
        <taxon>Lampyrinae</taxon>
        <taxon>Photinus</taxon>
    </lineage>
</organism>
<evidence type="ECO:0000256" key="2">
    <source>
        <dbReference type="SAM" id="SignalP"/>
    </source>
</evidence>
<keyword evidence="2" id="KW-0732">Signal</keyword>
<evidence type="ECO:0000256" key="1">
    <source>
        <dbReference type="SAM" id="MobiDB-lite"/>
    </source>
</evidence>
<accession>A0A1Y1N1J4</accession>
<sequence length="274" mass="31800">MSLSSLCFIFRRIILILHSNMTLVFEYALTKYNHYNKSLAERVHRCECAATAGSNVSYIVFDYVIHSLFAIQDIVLESVPVIDGHRQRVTIVQEEVIQLPPTVVEFNFVPAGEGSSKLIYRYQPRSLQTLSGAAVLNKFKYRSFVPENIYGYIYMPKRILYFLKQLWRARQLKIIWRTEIHEALTNKEICNITSIRTLKSRYPTTLIAGINNTSIVRHTYTRQYYEGSAAPDESTEMSHPWITPYVPASSYSSLNGDEEEEEEQESRISIHRNR</sequence>
<dbReference type="AlphaFoldDB" id="A0A1Y1N1J4"/>